<dbReference type="InterPro" id="IPR010666">
    <property type="entry name" value="Znf_GRF"/>
</dbReference>
<keyword evidence="2 4" id="KW-0863">Zinc-finger</keyword>
<feature type="domain" description="GRF-type" evidence="6">
    <location>
        <begin position="139"/>
        <end position="178"/>
    </location>
</feature>
<evidence type="ECO:0000256" key="4">
    <source>
        <dbReference type="PROSITE-ProRule" id="PRU01343"/>
    </source>
</evidence>
<gene>
    <name evidence="7" type="ORF">QYE76_071944</name>
</gene>
<feature type="domain" description="GRF-type" evidence="6">
    <location>
        <begin position="17"/>
        <end position="56"/>
    </location>
</feature>
<comment type="caution">
    <text evidence="7">The sequence shown here is derived from an EMBL/GenBank/DDBJ whole genome shotgun (WGS) entry which is preliminary data.</text>
</comment>
<reference evidence="7" key="1">
    <citation type="submission" date="2023-07" db="EMBL/GenBank/DDBJ databases">
        <title>A chromosome-level genome assembly of Lolium multiflorum.</title>
        <authorList>
            <person name="Chen Y."/>
            <person name="Copetti D."/>
            <person name="Kolliker R."/>
            <person name="Studer B."/>
        </authorList>
    </citation>
    <scope>NUCLEOTIDE SEQUENCE</scope>
    <source>
        <strain evidence="7">02402/16</strain>
        <tissue evidence="7">Leaf</tissue>
    </source>
</reference>
<proteinExistence type="predicted"/>
<evidence type="ECO:0000256" key="5">
    <source>
        <dbReference type="SAM" id="Phobius"/>
    </source>
</evidence>
<evidence type="ECO:0000313" key="8">
    <source>
        <dbReference type="Proteomes" id="UP001231189"/>
    </source>
</evidence>
<protein>
    <recommendedName>
        <fullName evidence="6">GRF-type domain-containing protein</fullName>
    </recommendedName>
</protein>
<sequence length="238" mass="26524">MIYDSSGGYVGTSKFPCFCGELADLWRSGTDENPGRLFVKCGMDKRCKYWEWEDEICARLPSKLKQPGRVGASGRFRAAAIEEETATSQQNRADMTVIRYSLLTIALACVWIASRQMSPVSKMIYDSSGGYVGTSKFPCFCGESADLWRSGTDENPGRLFVKCGMDKRCKYWEWEDEICARLPGKVKQPGRVGASGRFHAAGIEEETATSQQIRADMTVIRYSLLTIALACVWIASRV</sequence>
<keyword evidence="5" id="KW-0472">Membrane</keyword>
<evidence type="ECO:0000256" key="1">
    <source>
        <dbReference type="ARBA" id="ARBA00022723"/>
    </source>
</evidence>
<dbReference type="Proteomes" id="UP001231189">
    <property type="component" value="Unassembled WGS sequence"/>
</dbReference>
<dbReference type="GO" id="GO:0008270">
    <property type="term" value="F:zinc ion binding"/>
    <property type="evidence" value="ECO:0007669"/>
    <property type="project" value="UniProtKB-KW"/>
</dbReference>
<organism evidence="7 8">
    <name type="scientific">Lolium multiflorum</name>
    <name type="common">Italian ryegrass</name>
    <name type="synonym">Lolium perenne subsp. multiflorum</name>
    <dbReference type="NCBI Taxonomy" id="4521"/>
    <lineage>
        <taxon>Eukaryota</taxon>
        <taxon>Viridiplantae</taxon>
        <taxon>Streptophyta</taxon>
        <taxon>Embryophyta</taxon>
        <taxon>Tracheophyta</taxon>
        <taxon>Spermatophyta</taxon>
        <taxon>Magnoliopsida</taxon>
        <taxon>Liliopsida</taxon>
        <taxon>Poales</taxon>
        <taxon>Poaceae</taxon>
        <taxon>BOP clade</taxon>
        <taxon>Pooideae</taxon>
        <taxon>Poodae</taxon>
        <taxon>Poeae</taxon>
        <taxon>Poeae Chloroplast Group 2 (Poeae type)</taxon>
        <taxon>Loliodinae</taxon>
        <taxon>Loliinae</taxon>
        <taxon>Lolium</taxon>
    </lineage>
</organism>
<evidence type="ECO:0000313" key="7">
    <source>
        <dbReference type="EMBL" id="KAK1551460.1"/>
    </source>
</evidence>
<dbReference type="EMBL" id="JAUUTY010001914">
    <property type="protein sequence ID" value="KAK1551460.1"/>
    <property type="molecule type" value="Genomic_DNA"/>
</dbReference>
<dbReference type="PANTHER" id="PTHR33248">
    <property type="entry name" value="ZINC ION-BINDING PROTEIN"/>
    <property type="match status" value="1"/>
</dbReference>
<keyword evidence="1" id="KW-0479">Metal-binding</keyword>
<feature type="transmembrane region" description="Helical" evidence="5">
    <location>
        <begin position="97"/>
        <end position="114"/>
    </location>
</feature>
<evidence type="ECO:0000259" key="6">
    <source>
        <dbReference type="PROSITE" id="PS51999"/>
    </source>
</evidence>
<evidence type="ECO:0000256" key="3">
    <source>
        <dbReference type="ARBA" id="ARBA00022833"/>
    </source>
</evidence>
<accession>A0AAD8PGR6</accession>
<evidence type="ECO:0000256" key="2">
    <source>
        <dbReference type="ARBA" id="ARBA00022771"/>
    </source>
</evidence>
<feature type="transmembrane region" description="Helical" evidence="5">
    <location>
        <begin position="219"/>
        <end position="236"/>
    </location>
</feature>
<keyword evidence="3" id="KW-0862">Zinc</keyword>
<dbReference type="AlphaFoldDB" id="A0AAD8PGR6"/>
<keyword evidence="8" id="KW-1185">Reference proteome</keyword>
<dbReference type="PROSITE" id="PS51999">
    <property type="entry name" value="ZF_GRF"/>
    <property type="match status" value="2"/>
</dbReference>
<keyword evidence="5" id="KW-0812">Transmembrane</keyword>
<keyword evidence="5" id="KW-1133">Transmembrane helix</keyword>
<name>A0AAD8PGR6_LOLMU</name>